<feature type="signal peptide" evidence="1">
    <location>
        <begin position="1"/>
        <end position="23"/>
    </location>
</feature>
<sequence>MEVSLRTILMAALIATTTLPVFAAERCTAPKDKWRPVDELKAELSAKNWSIKKVKIEDGCYEVYGKDDKGQRVEIFFDPVTFAAVGSDD</sequence>
<evidence type="ECO:0000259" key="2">
    <source>
        <dbReference type="Pfam" id="PF13670"/>
    </source>
</evidence>
<dbReference type="AlphaFoldDB" id="A0A844H5A9"/>
<evidence type="ECO:0000313" key="4">
    <source>
        <dbReference type="Proteomes" id="UP000442533"/>
    </source>
</evidence>
<reference evidence="3 4" key="1">
    <citation type="submission" date="2019-11" db="EMBL/GenBank/DDBJ databases">
        <authorList>
            <person name="Dong K."/>
        </authorList>
    </citation>
    <scope>NUCLEOTIDE SEQUENCE [LARGE SCALE GENOMIC DNA]</scope>
    <source>
        <strain evidence="3 4">JCM 17370</strain>
    </source>
</reference>
<feature type="chain" id="PRO_5032357493" evidence="1">
    <location>
        <begin position="24"/>
        <end position="89"/>
    </location>
</feature>
<keyword evidence="1" id="KW-0732">Signal</keyword>
<protein>
    <submittedName>
        <fullName evidence="3">PepSY domain-containing protein</fullName>
    </submittedName>
</protein>
<evidence type="ECO:0000313" key="3">
    <source>
        <dbReference type="EMBL" id="MTH36066.1"/>
    </source>
</evidence>
<dbReference type="EMBL" id="WMIF01000027">
    <property type="protein sequence ID" value="MTH36066.1"/>
    <property type="molecule type" value="Genomic_DNA"/>
</dbReference>
<dbReference type="OrthoDB" id="7365433at2"/>
<organism evidence="3 4">
    <name type="scientific">Paracoccus limosus</name>
    <dbReference type="NCBI Taxonomy" id="913252"/>
    <lineage>
        <taxon>Bacteria</taxon>
        <taxon>Pseudomonadati</taxon>
        <taxon>Pseudomonadota</taxon>
        <taxon>Alphaproteobacteria</taxon>
        <taxon>Rhodobacterales</taxon>
        <taxon>Paracoccaceae</taxon>
        <taxon>Paracoccus</taxon>
    </lineage>
</organism>
<evidence type="ECO:0000256" key="1">
    <source>
        <dbReference type="SAM" id="SignalP"/>
    </source>
</evidence>
<gene>
    <name evidence="3" type="ORF">GL279_15800</name>
</gene>
<keyword evidence="4" id="KW-1185">Reference proteome</keyword>
<dbReference type="InterPro" id="IPR025711">
    <property type="entry name" value="PepSY"/>
</dbReference>
<feature type="domain" description="PepSY" evidence="2">
    <location>
        <begin position="9"/>
        <end position="86"/>
    </location>
</feature>
<comment type="caution">
    <text evidence="3">The sequence shown here is derived from an EMBL/GenBank/DDBJ whole genome shotgun (WGS) entry which is preliminary data.</text>
</comment>
<name>A0A844H5A9_9RHOB</name>
<proteinExistence type="predicted"/>
<dbReference type="Proteomes" id="UP000442533">
    <property type="component" value="Unassembled WGS sequence"/>
</dbReference>
<dbReference type="Pfam" id="PF13670">
    <property type="entry name" value="PepSY_2"/>
    <property type="match status" value="1"/>
</dbReference>
<accession>A0A844H5A9</accession>